<feature type="region of interest" description="Disordered" evidence="1">
    <location>
        <begin position="1"/>
        <end position="20"/>
    </location>
</feature>
<name>A0ABP6THF1_9ACTN</name>
<evidence type="ECO:0000313" key="2">
    <source>
        <dbReference type="EMBL" id="GAA3493963.1"/>
    </source>
</evidence>
<sequence length="100" mass="10713">MHLVVQQRGADQPVTEPHGQHQLRDVLIERHHTGGGLLQPYPLTTTLQPYGGGVGSLPGTAAGIRPRPAGGQSGNPYYDRQQASTRKTSHSSPLVAKMLQ</sequence>
<dbReference type="EMBL" id="BAAAXF010000014">
    <property type="protein sequence ID" value="GAA3493963.1"/>
    <property type="molecule type" value="Genomic_DNA"/>
</dbReference>
<reference evidence="3" key="1">
    <citation type="journal article" date="2019" name="Int. J. Syst. Evol. Microbiol.">
        <title>The Global Catalogue of Microorganisms (GCM) 10K type strain sequencing project: providing services to taxonomists for standard genome sequencing and annotation.</title>
        <authorList>
            <consortium name="The Broad Institute Genomics Platform"/>
            <consortium name="The Broad Institute Genome Sequencing Center for Infectious Disease"/>
            <person name="Wu L."/>
            <person name="Ma J."/>
        </authorList>
    </citation>
    <scope>NUCLEOTIDE SEQUENCE [LARGE SCALE GENOMIC DNA]</scope>
    <source>
        <strain evidence="3">JCM 4816</strain>
    </source>
</reference>
<feature type="region of interest" description="Disordered" evidence="1">
    <location>
        <begin position="52"/>
        <end position="100"/>
    </location>
</feature>
<protein>
    <submittedName>
        <fullName evidence="2">Uncharacterized protein</fullName>
    </submittedName>
</protein>
<feature type="compositionally biased region" description="Polar residues" evidence="1">
    <location>
        <begin position="81"/>
        <end position="92"/>
    </location>
</feature>
<proteinExistence type="predicted"/>
<dbReference type="Proteomes" id="UP001501455">
    <property type="component" value="Unassembled WGS sequence"/>
</dbReference>
<evidence type="ECO:0000256" key="1">
    <source>
        <dbReference type="SAM" id="MobiDB-lite"/>
    </source>
</evidence>
<keyword evidence="3" id="KW-1185">Reference proteome</keyword>
<organism evidence="2 3">
    <name type="scientific">Streptomyces prasinosporus</name>
    <dbReference type="NCBI Taxonomy" id="68256"/>
    <lineage>
        <taxon>Bacteria</taxon>
        <taxon>Bacillati</taxon>
        <taxon>Actinomycetota</taxon>
        <taxon>Actinomycetes</taxon>
        <taxon>Kitasatosporales</taxon>
        <taxon>Streptomycetaceae</taxon>
        <taxon>Streptomyces</taxon>
        <taxon>Streptomyces albogriseolus group</taxon>
    </lineage>
</organism>
<gene>
    <name evidence="2" type="ORF">GCM10019016_010620</name>
</gene>
<evidence type="ECO:0000313" key="3">
    <source>
        <dbReference type="Proteomes" id="UP001501455"/>
    </source>
</evidence>
<accession>A0ABP6THF1</accession>
<comment type="caution">
    <text evidence="2">The sequence shown here is derived from an EMBL/GenBank/DDBJ whole genome shotgun (WGS) entry which is preliminary data.</text>
</comment>